<proteinExistence type="predicted"/>
<dbReference type="KEGG" id="pmes:FX988_01865"/>
<gene>
    <name evidence="1" type="ORF">FX988_01865</name>
</gene>
<organism evidence="1 2">
    <name type="scientific">Paraglaciecola mesophila</name>
    <dbReference type="NCBI Taxonomy" id="197222"/>
    <lineage>
        <taxon>Bacteria</taxon>
        <taxon>Pseudomonadati</taxon>
        <taxon>Pseudomonadota</taxon>
        <taxon>Gammaproteobacteria</taxon>
        <taxon>Alteromonadales</taxon>
        <taxon>Alteromonadaceae</taxon>
        <taxon>Paraglaciecola</taxon>
    </lineage>
</organism>
<keyword evidence="2" id="KW-1185">Reference proteome</keyword>
<evidence type="ECO:0000313" key="1">
    <source>
        <dbReference type="EMBL" id="QHJ11630.1"/>
    </source>
</evidence>
<dbReference type="EMBL" id="CP047656">
    <property type="protein sequence ID" value="QHJ11630.1"/>
    <property type="molecule type" value="Genomic_DNA"/>
</dbReference>
<sequence length="297" mass="32467">MDMKKAVLVGAILLAVVYIAGSMMATQKAEEVMQGVVNESASFGVDITYEDLSASVFGSVSISELVVKTSIGKILIDELDIDEYDQDDAFISELSLTADDIEVTGFPVRANPRDLSEALLFLLQQEDKSADLALSIEIDIEEDEAELEYMSIEGDDIGEFRISLNMTGLEKVRELGNQSALLIGTVLLQDLVVHEASLYLEDDGILQTLLDSEAQQKGVSAQTLREQAIERGKLAKEKASDKFEQQLAEAGIALLEGDGITLTLDKDTPVQLGRLFLAGEQGMQRELQKVKFDLEID</sequence>
<dbReference type="AlphaFoldDB" id="A0A857JKG8"/>
<name>A0A857JKG8_9ALTE</name>
<dbReference type="RefSeq" id="WP_160179355.1">
    <property type="nucleotide sequence ID" value="NZ_CP047656.1"/>
</dbReference>
<protein>
    <submittedName>
        <fullName evidence="1">Uncharacterized protein</fullName>
    </submittedName>
</protein>
<evidence type="ECO:0000313" key="2">
    <source>
        <dbReference type="Proteomes" id="UP000464524"/>
    </source>
</evidence>
<reference evidence="1 2" key="1">
    <citation type="submission" date="2019-12" db="EMBL/GenBank/DDBJ databases">
        <title>Genome sequencing and assembly of endphytes of Porphyra tenera.</title>
        <authorList>
            <person name="Park J.M."/>
            <person name="Shin R."/>
            <person name="Jo S.H."/>
        </authorList>
    </citation>
    <scope>NUCLEOTIDE SEQUENCE [LARGE SCALE GENOMIC DNA]</scope>
    <source>
        <strain evidence="1 2">GPM4</strain>
    </source>
</reference>
<dbReference type="OrthoDB" id="6384258at2"/>
<dbReference type="Proteomes" id="UP000464524">
    <property type="component" value="Chromosome"/>
</dbReference>
<accession>A0A857JKG8</accession>